<comment type="subcellular location">
    <subcellularLocation>
        <location evidence="1">Cell membrane</location>
        <topology evidence="1">Multi-pass membrane protein</topology>
    </subcellularLocation>
</comment>
<keyword evidence="3" id="KW-1003">Cell membrane</keyword>
<name>A0ABW9U9T2_9BACL</name>
<accession>A0ABW9U9T2</accession>
<feature type="transmembrane region" description="Helical" evidence="7">
    <location>
        <begin position="137"/>
        <end position="161"/>
    </location>
</feature>
<evidence type="ECO:0000256" key="5">
    <source>
        <dbReference type="ARBA" id="ARBA00022989"/>
    </source>
</evidence>
<dbReference type="SUPFAM" id="SSF53649">
    <property type="entry name" value="Alkaline phosphatase-like"/>
    <property type="match status" value="1"/>
</dbReference>
<comment type="pathway">
    <text evidence="2">Cell wall biogenesis; lipoteichoic acid biosynthesis.</text>
</comment>
<dbReference type="Gene3D" id="3.40.720.10">
    <property type="entry name" value="Alkaline Phosphatase, subunit A"/>
    <property type="match status" value="1"/>
</dbReference>
<keyword evidence="5 7" id="KW-1133">Transmembrane helix</keyword>
<evidence type="ECO:0000313" key="10">
    <source>
        <dbReference type="Proteomes" id="UP000467637"/>
    </source>
</evidence>
<evidence type="ECO:0000256" key="1">
    <source>
        <dbReference type="ARBA" id="ARBA00004651"/>
    </source>
</evidence>
<feature type="transmembrane region" description="Helical" evidence="7">
    <location>
        <begin position="27"/>
        <end position="47"/>
    </location>
</feature>
<dbReference type="PANTHER" id="PTHR47371">
    <property type="entry name" value="LIPOTEICHOIC ACID SYNTHASE"/>
    <property type="match status" value="1"/>
</dbReference>
<dbReference type="CDD" id="cd16015">
    <property type="entry name" value="LTA_synthase"/>
    <property type="match status" value="1"/>
</dbReference>
<reference evidence="9 10" key="1">
    <citation type="submission" date="2019-12" db="EMBL/GenBank/DDBJ databases">
        <authorList>
            <person name="Huq M.A."/>
        </authorList>
    </citation>
    <scope>NUCLEOTIDE SEQUENCE [LARGE SCALE GENOMIC DNA]</scope>
    <source>
        <strain evidence="9 10">MAH-34</strain>
    </source>
</reference>
<dbReference type="InterPro" id="IPR017850">
    <property type="entry name" value="Alkaline_phosphatase_core_sf"/>
</dbReference>
<keyword evidence="10" id="KW-1185">Reference proteome</keyword>
<dbReference type="PANTHER" id="PTHR47371:SF3">
    <property type="entry name" value="PHOSPHOGLYCEROL TRANSFERASE I"/>
    <property type="match status" value="1"/>
</dbReference>
<feature type="transmembrane region" description="Helical" evidence="7">
    <location>
        <begin position="173"/>
        <end position="189"/>
    </location>
</feature>
<sequence length="715" mass="81860">MIMNEWTCTNRTGVTLMTTLLQWLKQLPSRIMIVILPFFLMMMVEYLDRGSYEELHKWVMNHPLSMVLAYFVVGTLYLFLIAVTGKSRLSFWLLCAVLLPLGTISGSKLKAIGAPYYPWDLYFNNQIVAYVPFLKGYLNLKILGVVALFLVVLALLFHLVLRRQRIRFTWIERGIYAVVAIVMATSLYMDKPIPFMNLYGIYTVPWDQTITYDENGYLYSSVQMLGFLNVAKPEGYSKKAIADILAKIPEKPAAGDKKPNIIVMLGESFWDPTLMKNVTFSRDPIPNLHQLQKTYTSGWMMSPQFGGSTANVEFEVLSGNSMRFFGKSPDKILPYIQYMNHGVDSLASIMTRQGYTATSINPFFSYFFDSRKVYMDFGFSRFISSEYFPNDFEGPNYADRAVVKKIIEETEKSAGPDFIFANTMENHHPYKPGKFSKNTIEVTGDISSESKGILETYAQGISGTDKALQSLVDYYSKKSEPTILLFFGDHFPFFEDDYKVYRDAKYVLQGDPDLYTKTHYTPFLIWNNFLPADQEQLNLKMSPSFLGPKLLHMAGVKGSYYTDYLYDLSQKIPVIPPNDMWEKYNIKASDLSEYMKLQYDNLFGGRYGYEAKGFKDTIVQPGYVLGYGDPVITKLTRSGNKLQVLGKPFYSSCNVYIDGMLFKSNFDGEDTLYVDLADKENPILDNDKPHQVEVRVYDDKKMKIGQSPLYPLPQS</sequence>
<dbReference type="InterPro" id="IPR000917">
    <property type="entry name" value="Sulfatase_N"/>
</dbReference>
<dbReference type="Pfam" id="PF00884">
    <property type="entry name" value="Sulfatase"/>
    <property type="match status" value="1"/>
</dbReference>
<evidence type="ECO:0000313" key="9">
    <source>
        <dbReference type="EMBL" id="MVQ35954.1"/>
    </source>
</evidence>
<gene>
    <name evidence="9" type="ORF">GON05_15145</name>
</gene>
<feature type="domain" description="Sulfatase N-terminal" evidence="8">
    <location>
        <begin position="259"/>
        <end position="556"/>
    </location>
</feature>
<evidence type="ECO:0000256" key="6">
    <source>
        <dbReference type="ARBA" id="ARBA00023136"/>
    </source>
</evidence>
<evidence type="ECO:0000256" key="3">
    <source>
        <dbReference type="ARBA" id="ARBA00022475"/>
    </source>
</evidence>
<organism evidence="9 10">
    <name type="scientific">Paenibacillus anseongense</name>
    <dbReference type="NCBI Taxonomy" id="2682845"/>
    <lineage>
        <taxon>Bacteria</taxon>
        <taxon>Bacillati</taxon>
        <taxon>Bacillota</taxon>
        <taxon>Bacilli</taxon>
        <taxon>Bacillales</taxon>
        <taxon>Paenibacillaceae</taxon>
        <taxon>Paenibacillus</taxon>
    </lineage>
</organism>
<dbReference type="Proteomes" id="UP000467637">
    <property type="component" value="Unassembled WGS sequence"/>
</dbReference>
<keyword evidence="6 7" id="KW-0472">Membrane</keyword>
<dbReference type="EMBL" id="WSEM01000015">
    <property type="protein sequence ID" value="MVQ35954.1"/>
    <property type="molecule type" value="Genomic_DNA"/>
</dbReference>
<evidence type="ECO:0000256" key="2">
    <source>
        <dbReference type="ARBA" id="ARBA00004936"/>
    </source>
</evidence>
<evidence type="ECO:0000256" key="4">
    <source>
        <dbReference type="ARBA" id="ARBA00022692"/>
    </source>
</evidence>
<evidence type="ECO:0000259" key="8">
    <source>
        <dbReference type="Pfam" id="PF00884"/>
    </source>
</evidence>
<protein>
    <submittedName>
        <fullName evidence="9">Sulfatase-like hydrolase/transferase</fullName>
    </submittedName>
</protein>
<feature type="transmembrane region" description="Helical" evidence="7">
    <location>
        <begin position="91"/>
        <end position="117"/>
    </location>
</feature>
<evidence type="ECO:0000256" key="7">
    <source>
        <dbReference type="SAM" id="Phobius"/>
    </source>
</evidence>
<feature type="transmembrane region" description="Helical" evidence="7">
    <location>
        <begin position="67"/>
        <end position="84"/>
    </location>
</feature>
<comment type="caution">
    <text evidence="9">The sequence shown here is derived from an EMBL/GenBank/DDBJ whole genome shotgun (WGS) entry which is preliminary data.</text>
</comment>
<proteinExistence type="predicted"/>
<keyword evidence="4 7" id="KW-0812">Transmembrane</keyword>
<dbReference type="InterPro" id="IPR050448">
    <property type="entry name" value="OpgB/LTA_synthase_biosynth"/>
</dbReference>